<name>M9LS49_PSEA3</name>
<dbReference type="PANTHER" id="PTHR37535">
    <property type="entry name" value="FLUG DOMAIN PROTEIN"/>
    <property type="match status" value="1"/>
</dbReference>
<feature type="region of interest" description="Disordered" evidence="1">
    <location>
        <begin position="1261"/>
        <end position="1323"/>
    </location>
</feature>
<evidence type="ECO:0000313" key="2">
    <source>
        <dbReference type="EMBL" id="GAC76241.1"/>
    </source>
</evidence>
<feature type="region of interest" description="Disordered" evidence="1">
    <location>
        <begin position="895"/>
        <end position="914"/>
    </location>
</feature>
<feature type="compositionally biased region" description="Basic and acidic residues" evidence="1">
    <location>
        <begin position="1"/>
        <end position="10"/>
    </location>
</feature>
<dbReference type="Proteomes" id="UP000011976">
    <property type="component" value="Unassembled WGS sequence"/>
</dbReference>
<feature type="region of interest" description="Disordered" evidence="1">
    <location>
        <begin position="289"/>
        <end position="312"/>
    </location>
</feature>
<dbReference type="Pfam" id="PF11917">
    <property type="entry name" value="DUF3435"/>
    <property type="match status" value="1"/>
</dbReference>
<dbReference type="EMBL" id="DF196786">
    <property type="protein sequence ID" value="GAC76241.1"/>
    <property type="molecule type" value="Genomic_DNA"/>
</dbReference>
<accession>M9LS49</accession>
<sequence length="1442" mass="162403">MHPSQGRDEITAAEFGTAVQSRPARPARGQLKSGTPLVSRKERSAAAALTSPRAGLAGWAPRWCGGAQRKPAAVDTLPRDRSFKRRLRSRVPLDARSSPVAITLRGLAPTPPPPRPYRSAVDEARPSVRTVLRRFRANALNDPLVTDEDELRVLEQLPEFVDDHLLDSTLSRCFSAILRSARRRHRSSLSPHQRHSALSHRQNRFALSLNVTLRSPLDSAALRSSRRLISVALRSSRHPLALRRHRFALTRLSKASLCAPSSTASLCSGRSFSTASLCADPLDAIRPADTALSPHRSHSRSRRPTPVRTNRSALSRVYATLRSAFANAILRSRRSPSSEPFCTLAASTRFCARSRVRTYRSALSPPQRHPPLTPCRNHFALSPRQPRLALIPVDVILRPQLCACPSYPTFYRSVGSRFRHRELLASFSLDRADFRAAMDVARERSMPPGLSPQYIDHQRRAEARLRCHGECYLEEARREDESLPRTWDDFLASEAQLPDWFWGAVVHVLCVDHTGGPRTSHGVKSELRELFEAHNRLKKNAAISTQLRKSCDELVHTHPDIVPPHEKEYATWDNIEQLIRLGIFGECMSGIARWKPDKKGEPLHLSVDFKVRLMKGSRGDHLPSKKIPILSSNEAGPILDPVLLLAWMAIEDGAFQQRFSLEALTNVDASKLPKGTNTWELRMRRDVGEQPIFRRFKRTAGQAYEPDPARGLHEDDLHNRIKFIRVPAGLPTFKLYDVRRTCAQTLNNPLITPGDMLRAFEHRPGSTVLVDDYLLERVEIDVLALLRGQEQRKKLIAGRGVKKVPYVALTVEDEVQLVDKHEEVQRLLATQAEARDLVVKTYGSAARRPNNDPVYAKYIRAQSRTSEARLRVRNEIRAQRSDEQVANTERRLFESMATHDTSSGPRSDTHSPWQQRHELSFDAHSVERRQFLANLYREIKERLARHFDVPIDVDELFRSGSDRMSHGRFDEALRSGHITKTTKWTDKPCPCCGLAFEKMTHPLSHLRGCFTDTETSNLSGELFAQFKRQSACPFANCVSEFRTRRRRDYVQKHLATYHSLAGVSVQNRSCGCTFRSEGSSTDRACSFSVPDASAASVALMACHREQAHGLILDASDAVRFCDFHEEWLVGPTEIQRHFEKHLAGGDGAVPPQTCPWCFVDETLDPCARAKTMPSPGNLGAHINAIHIFRLRHVCPCPVCDTRHGSIGDLIRHIGEYHGRKLHAGGRRGGWSGDLNDLIVTNNSYRSLKDEFVKFWSENAPKTSVGCSRNDTSASREDLARGDEVRSSDSDGERVHMSERRAGKRRALTDDESDGDVGRDYCCDENPVHMSERRAGKQRALTEDASQSRIGRDRCCDDDDEDDDKSVLAHLLEDGAMKRSDRIGECSKVGALQTDDSRRRRTIHGVDIRHPIVVSDSDHEHDIDVEVRIFSTRAAQKRLRVSP</sequence>
<evidence type="ECO:0000313" key="3">
    <source>
        <dbReference type="Proteomes" id="UP000011976"/>
    </source>
</evidence>
<evidence type="ECO:0000256" key="1">
    <source>
        <dbReference type="SAM" id="MobiDB-lite"/>
    </source>
</evidence>
<gene>
    <name evidence="2" type="ORF">PANT_20c00021</name>
</gene>
<proteinExistence type="predicted"/>
<protein>
    <submittedName>
        <fullName evidence="2">Uncharacterized protein</fullName>
    </submittedName>
</protein>
<feature type="compositionally biased region" description="Basic residues" evidence="1">
    <location>
        <begin position="295"/>
        <end position="305"/>
    </location>
</feature>
<feature type="region of interest" description="Disordered" evidence="1">
    <location>
        <begin position="1"/>
        <end position="51"/>
    </location>
</feature>
<dbReference type="OrthoDB" id="3033142at2759"/>
<dbReference type="PANTHER" id="PTHR37535:SF3">
    <property type="entry name" value="FLUG DOMAIN-CONTAINING PROTEIN"/>
    <property type="match status" value="1"/>
</dbReference>
<feature type="compositionally biased region" description="Polar residues" evidence="1">
    <location>
        <begin position="898"/>
        <end position="914"/>
    </location>
</feature>
<feature type="compositionally biased region" description="Basic and acidic residues" evidence="1">
    <location>
        <begin position="1273"/>
        <end position="1300"/>
    </location>
</feature>
<organism evidence="2 3">
    <name type="scientific">Pseudozyma antarctica (strain T-34)</name>
    <name type="common">Yeast</name>
    <name type="synonym">Candida antarctica</name>
    <dbReference type="NCBI Taxonomy" id="1151754"/>
    <lineage>
        <taxon>Eukaryota</taxon>
        <taxon>Fungi</taxon>
        <taxon>Dikarya</taxon>
        <taxon>Basidiomycota</taxon>
        <taxon>Ustilaginomycotina</taxon>
        <taxon>Ustilaginomycetes</taxon>
        <taxon>Ustilaginales</taxon>
        <taxon>Ustilaginaceae</taxon>
        <taxon>Moesziomyces</taxon>
    </lineage>
</organism>
<feature type="compositionally biased region" description="Polar residues" evidence="1">
    <location>
        <begin position="1261"/>
        <end position="1272"/>
    </location>
</feature>
<dbReference type="InterPro" id="IPR021842">
    <property type="entry name" value="DUF3435"/>
</dbReference>
<reference evidence="3" key="1">
    <citation type="journal article" date="2013" name="Genome Announc.">
        <title>Genome sequence of the basidiomycetous yeast Pseudozyma antarctica T-34, a producer of the glycolipid biosurfactants mannosylerythritol lipids.</title>
        <authorList>
            <person name="Morita T."/>
            <person name="Koike H."/>
            <person name="Koyama Y."/>
            <person name="Hagiwara H."/>
            <person name="Ito E."/>
            <person name="Fukuoka T."/>
            <person name="Imura T."/>
            <person name="Machida M."/>
            <person name="Kitamoto D."/>
        </authorList>
    </citation>
    <scope>NUCLEOTIDE SEQUENCE [LARGE SCALE GENOMIC DNA]</scope>
    <source>
        <strain evidence="3">T-34</strain>
    </source>
</reference>